<dbReference type="PANTHER" id="PTHR38690:SF1">
    <property type="entry name" value="PROTEASE"/>
    <property type="match status" value="1"/>
</dbReference>
<evidence type="ECO:0000313" key="4">
    <source>
        <dbReference type="Proteomes" id="UP001152876"/>
    </source>
</evidence>
<dbReference type="RefSeq" id="WP_245638184.1">
    <property type="nucleotide sequence ID" value="NZ_AOGK01000009.1"/>
</dbReference>
<sequence length="1388" mass="148487">MATRLLLWLVLAVWGLFALTLGVLHLWIVPRIGEWRPDLERWASTTVGVTVRVGAIRAEAGSAGHDWLPDFLPALVPTFELSDVRLFDAAGREALHLPSVRTALSVRSLWRLGFEQVVIASPVLDVRRTTQGHIEVAGLDLTRPDSGDHSASDWFFSQPEFVIQNGTVRWTDDLRGQPPLQLGALDFVARNQARNHQFRLDATPPSEWGERLSLRASLREPLLDLGRKAEGQARWQRWDGELFADFTRMDVSRLRAYVDLSDWGVEVRAGQGAVRAWADVKRGQVAGVTADLALRDVESRLGPDLPPLALDELSGRLASQWSDAGFSFTTDNLRFRTRAGEVWPGGRLRLEHTARQGQRVAHTELSADGIELAPLSALASRLPLPGGTPALLTSLKPAGRVDGLTARWQGLPPSAAARAPGAAVVNAETPAEGIDWSVDTYQAKGRVVGLALSGQPSGKTSASGRYPLPGRPGIAGATVDFDLNQAGGRAHLTVANGALELPDVFEDPVLPLTRFEADALWRLDGERIEAQLDNVRLANADAEGTGQARWQTSDPQRSASRSRFPGVLDVNATLTRASADRVHRYLPLTVSAEVRRYVREAVRSGRSDKVDFQIKGDMYDMPFDTPGTSGDFRIAAHLQAVDFAYVPTFLQEPGDAPWPMLKGLNGDLLLDRASLHLSGLDAGLDGAPQVRLSQARIEVANLVDHATLVVSADARGPATEMLGFVRNSPLNRMTGEALARARMTGPASAQFRLSLPFEQLDATTVGGTVRFDGNDVHISPEAPLLAGTKGSLSFSEKGFGVSDAQAQLYGGELRFSGGMQPDAQGVARIQFRGQGTARAEGLRDADLGFVSRLFAHASGTAAYTAQLGFRAGVPELVVNSSLQGLALNLPAPLAKAAADSLPLRYENTVLSTAADASGEVARSDRLTVLLGPEQTPLAALRYERDIVGAEPRVLRGSVALGLGAGESAPMPADGVLANIQVGQINVDDWERVFSSATGTATAPTTSAASTAPASGASLSYLPTTLAVRADRITVDGRSFNRVVVGGSREGTQWRANIDAEELNGYVEYGQPSGPAAGSVYARLARLNLAPSAAKDVEQILQQPSSVPALDIAVEDLVLSNRRLGRVEINAVNRAGPTRVSEWRLNRLELNVPEARLSATGNWAPDGASPGGQRRTALSFTLDINDSGLLLARFGREGVVSNGKGRIEGNIGWRGSPLAMDYASLAGQLKVDIERGQFLKVEPGAAKLLGVLSLQALPRRLVLDFRDVFSNGFAFDFVRGDARIEQGVVHTNNLQMKGVNAAVLMEGSADIAREQQDLKVVVVPEINAGTAALIATAINPAVGLGTFLAQFLLRQPLQSATTQQFHITGSWADPQVEKIGVAAVAPKSE</sequence>
<feature type="domain" description="YhdP central" evidence="2">
    <location>
        <begin position="3"/>
        <end position="1375"/>
    </location>
</feature>
<feature type="region of interest" description="Disordered" evidence="1">
    <location>
        <begin position="542"/>
        <end position="562"/>
    </location>
</feature>
<evidence type="ECO:0000259" key="2">
    <source>
        <dbReference type="Pfam" id="PF13116"/>
    </source>
</evidence>
<dbReference type="InterPro" id="IPR025263">
    <property type="entry name" value="YhdP_central"/>
</dbReference>
<comment type="caution">
    <text evidence="3">The sequence shown here is derived from an EMBL/GenBank/DDBJ whole genome shotgun (WGS) entry which is preliminary data.</text>
</comment>
<evidence type="ECO:0000313" key="3">
    <source>
        <dbReference type="EMBL" id="MDG5975923.1"/>
    </source>
</evidence>
<proteinExistence type="predicted"/>
<reference evidence="3" key="1">
    <citation type="submission" date="2013-01" db="EMBL/GenBank/DDBJ databases">
        <title>Genome draft of Hydrogenophaga taeniospiralis 2K1.</title>
        <authorList>
            <person name="Gomila M."/>
            <person name="Lalucat J."/>
        </authorList>
    </citation>
    <scope>NUCLEOTIDE SEQUENCE</scope>
    <source>
        <strain evidence="3">CCUG 15921</strain>
    </source>
</reference>
<dbReference type="EMBL" id="AOGK01000009">
    <property type="protein sequence ID" value="MDG5975923.1"/>
    <property type="molecule type" value="Genomic_DNA"/>
</dbReference>
<dbReference type="Pfam" id="PF13116">
    <property type="entry name" value="YhdP"/>
    <property type="match status" value="1"/>
</dbReference>
<dbReference type="Proteomes" id="UP001152876">
    <property type="component" value="Unassembled WGS sequence"/>
</dbReference>
<accession>A0A9X4NQN0</accession>
<feature type="compositionally biased region" description="Polar residues" evidence="1">
    <location>
        <begin position="548"/>
        <end position="561"/>
    </location>
</feature>
<name>A0A9X4NQN0_9BURK</name>
<dbReference type="PANTHER" id="PTHR38690">
    <property type="entry name" value="PROTEASE-RELATED"/>
    <property type="match status" value="1"/>
</dbReference>
<dbReference type="InterPro" id="IPR011836">
    <property type="entry name" value="YhdP"/>
</dbReference>
<keyword evidence="4" id="KW-1185">Reference proteome</keyword>
<protein>
    <recommendedName>
        <fullName evidence="2">YhdP central domain-containing protein</fullName>
    </recommendedName>
</protein>
<organism evidence="3 4">
    <name type="scientific">Hydrogenophaga taeniospiralis CCUG 15921</name>
    <dbReference type="NCBI Taxonomy" id="1281780"/>
    <lineage>
        <taxon>Bacteria</taxon>
        <taxon>Pseudomonadati</taxon>
        <taxon>Pseudomonadota</taxon>
        <taxon>Betaproteobacteria</taxon>
        <taxon>Burkholderiales</taxon>
        <taxon>Comamonadaceae</taxon>
        <taxon>Hydrogenophaga</taxon>
    </lineage>
</organism>
<dbReference type="NCBIfam" id="TIGR02099">
    <property type="entry name" value="YhdP family protein"/>
    <property type="match status" value="1"/>
</dbReference>
<evidence type="ECO:0000256" key="1">
    <source>
        <dbReference type="SAM" id="MobiDB-lite"/>
    </source>
</evidence>
<gene>
    <name evidence="3" type="ORF">H010_11704</name>
</gene>